<sequence length="683" mass="77284">MQNKFAKKTIKLTYKPTQNFKFFNRRPEKTMNWLLALQYVYLQGDPAQMNTTFLNDNDIARRLGNAYAKSLPDQLKGNVYVGHRVKAERSGLDGHANATAQAVEFGPDAKKWIQDPLLMFIHAESIPTFQFALPKTHPVVKLLMDPTLSIDARQDILAAHDKEIKQQMDQLYDKLKNDPNARLDGVVLSIGFNMVDINRHQLWTTETGQIAQSFTAETTDIHGLSGSATHQWIWDPSYPHTLCSIFFGFGAHPAIVPDLLNPTVSDQLWEATSDLVPSKIKYIEDCEQKRATGAEQDSFLEWVRKTDKALAMQATVVHCFLHHTASIGLWMTHHFGVTRYSKGIFPNDPPEGTLNYNEKALSNLGEPQDVPDAPGKDDPLFRLWGPDGHYQNVDPVELVREHVDWKKSKSQGGGLYQDTRAIDISHGAFPFGSASASPLAYYDAALKAKVEANFRKQTAIHFTQQKLIEQKHAQQQVLDPIIKDVYDALPKQDKAIPQRYIDALRGGLNYGLTEQWMWDITENVKLRLLDDLSINQSSVEDMVARHLQLHVEESYLPPFTVDGGVLDLWAKEQVYEIIKIRKTPESSNALKDTVEEMQKKRDENAAETAKIKAQIAKTSGKEKETAERKLKDAETLEKAHEGDMKVLKEAEHLETDAQSAEQDLKKAEEDSHQAFEHEHGVHK</sequence>
<feature type="region of interest" description="Disordered" evidence="1">
    <location>
        <begin position="614"/>
        <end position="683"/>
    </location>
</feature>
<dbReference type="OrthoDB" id="10643133at2759"/>
<proteinExistence type="predicted"/>
<dbReference type="KEGG" id="kdj:28964838"/>
<evidence type="ECO:0000313" key="2">
    <source>
        <dbReference type="EMBL" id="OBR89313.1"/>
    </source>
</evidence>
<reference evidence="3" key="3">
    <citation type="submission" date="2024-02" db="EMBL/GenBank/DDBJ databases">
        <title>Comparative genomics of Cryptococcus and Kwoniella reveals pathogenesis evolution and contrasting modes of karyotype evolution via chromosome fusion or intercentromeric recombination.</title>
        <authorList>
            <person name="Coelho M.A."/>
            <person name="David-Palma M."/>
            <person name="Shea T."/>
            <person name="Bowers K."/>
            <person name="McGinley-Smith S."/>
            <person name="Mohammad A.W."/>
            <person name="Gnirke A."/>
            <person name="Yurkov A.M."/>
            <person name="Nowrousian M."/>
            <person name="Sun S."/>
            <person name="Cuomo C.A."/>
            <person name="Heitman J."/>
        </authorList>
    </citation>
    <scope>NUCLEOTIDE SEQUENCE</scope>
    <source>
        <strain evidence="3">CBS 10117</strain>
    </source>
</reference>
<reference evidence="3" key="2">
    <citation type="submission" date="2013-07" db="EMBL/GenBank/DDBJ databases">
        <authorList>
            <consortium name="The Broad Institute Genome Sequencing Platform"/>
            <person name="Cuomo C."/>
            <person name="Litvintseva A."/>
            <person name="Chen Y."/>
            <person name="Heitman J."/>
            <person name="Sun S."/>
            <person name="Springer D."/>
            <person name="Dromer F."/>
            <person name="Young S.K."/>
            <person name="Zeng Q."/>
            <person name="Gargeya S."/>
            <person name="Fitzgerald M."/>
            <person name="Abouelleil A."/>
            <person name="Alvarado L."/>
            <person name="Berlin A.M."/>
            <person name="Chapman S.B."/>
            <person name="Dewar J."/>
            <person name="Goldberg J."/>
            <person name="Griggs A."/>
            <person name="Gujja S."/>
            <person name="Hansen M."/>
            <person name="Howarth C."/>
            <person name="Imamovic A."/>
            <person name="Larimer J."/>
            <person name="McCowan C."/>
            <person name="Murphy C."/>
            <person name="Pearson M."/>
            <person name="Priest M."/>
            <person name="Roberts A."/>
            <person name="Saif S."/>
            <person name="Shea T."/>
            <person name="Sykes S."/>
            <person name="Wortman J."/>
            <person name="Nusbaum C."/>
            <person name="Birren B."/>
        </authorList>
    </citation>
    <scope>NUCLEOTIDE SEQUENCE</scope>
    <source>
        <strain evidence="3">CBS 10117</strain>
    </source>
</reference>
<reference evidence="2" key="1">
    <citation type="submission" date="2013-07" db="EMBL/GenBank/DDBJ databases">
        <title>The Genome Sequence of Cryptococcus dejecticola CBS10117.</title>
        <authorList>
            <consortium name="The Broad Institute Genome Sequencing Platform"/>
            <person name="Cuomo C."/>
            <person name="Litvintseva A."/>
            <person name="Chen Y."/>
            <person name="Heitman J."/>
            <person name="Sun S."/>
            <person name="Springer D."/>
            <person name="Dromer F."/>
            <person name="Young S.K."/>
            <person name="Zeng Q."/>
            <person name="Gargeya S."/>
            <person name="Fitzgerald M."/>
            <person name="Abouelleil A."/>
            <person name="Alvarado L."/>
            <person name="Berlin A.M."/>
            <person name="Chapman S.B."/>
            <person name="Dewar J."/>
            <person name="Goldberg J."/>
            <person name="Griggs A."/>
            <person name="Gujja S."/>
            <person name="Hansen M."/>
            <person name="Howarth C."/>
            <person name="Imamovic A."/>
            <person name="Larimer J."/>
            <person name="McCowan C."/>
            <person name="Murphy C."/>
            <person name="Pearson M."/>
            <person name="Priest M."/>
            <person name="Roberts A."/>
            <person name="Saif S."/>
            <person name="Shea T."/>
            <person name="Sykes S."/>
            <person name="Wortman J."/>
            <person name="Nusbaum C."/>
            <person name="Birren B."/>
        </authorList>
    </citation>
    <scope>NUCLEOTIDE SEQUENCE [LARGE SCALE GENOMIC DNA]</scope>
    <source>
        <strain evidence="2">CBS 10117</strain>
    </source>
</reference>
<evidence type="ECO:0000313" key="4">
    <source>
        <dbReference type="Proteomes" id="UP000078595"/>
    </source>
</evidence>
<name>A0A1A6AH37_9TREE</name>
<organism evidence="2">
    <name type="scientific">Kwoniella dejecticola CBS 10117</name>
    <dbReference type="NCBI Taxonomy" id="1296121"/>
    <lineage>
        <taxon>Eukaryota</taxon>
        <taxon>Fungi</taxon>
        <taxon>Dikarya</taxon>
        <taxon>Basidiomycota</taxon>
        <taxon>Agaricomycotina</taxon>
        <taxon>Tremellomycetes</taxon>
        <taxon>Tremellales</taxon>
        <taxon>Cryptococcaceae</taxon>
        <taxon>Kwoniella</taxon>
    </lineage>
</organism>
<protein>
    <submittedName>
        <fullName evidence="2">Uncharacterized protein</fullName>
    </submittedName>
</protein>
<gene>
    <name evidence="2" type="ORF">I303_01139</name>
    <name evidence="3" type="ORF">I303_101133</name>
</gene>
<dbReference type="RefSeq" id="XP_018267155.1">
    <property type="nucleotide sequence ID" value="XM_018404501.1"/>
</dbReference>
<feature type="compositionally biased region" description="Basic and acidic residues" evidence="1">
    <location>
        <begin position="619"/>
        <end position="655"/>
    </location>
</feature>
<dbReference type="EMBL" id="CP144530">
    <property type="protein sequence ID" value="WWC58590.1"/>
    <property type="molecule type" value="Genomic_DNA"/>
</dbReference>
<feature type="compositionally biased region" description="Basic and acidic residues" evidence="1">
    <location>
        <begin position="662"/>
        <end position="683"/>
    </location>
</feature>
<dbReference type="EMBL" id="KI894027">
    <property type="protein sequence ID" value="OBR89313.1"/>
    <property type="molecule type" value="Genomic_DNA"/>
</dbReference>
<dbReference type="AlphaFoldDB" id="A0A1A6AH37"/>
<evidence type="ECO:0000313" key="3">
    <source>
        <dbReference type="EMBL" id="WWC58590.1"/>
    </source>
</evidence>
<dbReference type="VEuPathDB" id="FungiDB:I303_01139"/>
<accession>A0A1A6AH37</accession>
<dbReference type="GeneID" id="28964838"/>
<dbReference type="Proteomes" id="UP000078595">
    <property type="component" value="Chromosome 1"/>
</dbReference>
<evidence type="ECO:0000256" key="1">
    <source>
        <dbReference type="SAM" id="MobiDB-lite"/>
    </source>
</evidence>
<keyword evidence="4" id="KW-1185">Reference proteome</keyword>